<reference evidence="3" key="1">
    <citation type="journal article" date="2015" name="Nat. Genet.">
        <title>The genome and transcriptome of the zoonotic hookworm Ancylostoma ceylanicum identify infection-specific gene families.</title>
        <authorList>
            <person name="Schwarz E.M."/>
            <person name="Hu Y."/>
            <person name="Antoshechkin I."/>
            <person name="Miller M.M."/>
            <person name="Sternberg P.W."/>
            <person name="Aroian R.V."/>
        </authorList>
    </citation>
    <scope>NUCLEOTIDE SEQUENCE</scope>
    <source>
        <strain evidence="3">HY135</strain>
    </source>
</reference>
<sequence>MHMVHHAIPPLAKPLFFYGSSMQPHYLIQRTTYWMGPVTALIMTKYQMKFSIRDEGHKKWGYHSDISRMKVVDKVSKVCSGCSEDITDDFRLTAMNMHNYYRRLLATGWAVDKKIYYAKPAKTMNKLVYVKTLEDAALNYISCDKEVPENDPPVGESFWKGSYELSHVDAMKEAMKEWWQPLEATGLGDELSYTNEMQQGPFKYFANIAHDKTTEIGCAVKTCLKQGTTLIDCRYNNVISVDDPIYEVGTMPCRPCPTNSACSKLGGLCEINPTP</sequence>
<proteinExistence type="predicted"/>
<dbReference type="SMART" id="SM00198">
    <property type="entry name" value="SCP"/>
    <property type="match status" value="1"/>
</dbReference>
<keyword evidence="3" id="KW-1185">Reference proteome</keyword>
<dbReference type="Gene3D" id="3.40.33.10">
    <property type="entry name" value="CAP"/>
    <property type="match status" value="1"/>
</dbReference>
<name>A0A016SP29_9BILA</name>
<dbReference type="STRING" id="53326.A0A016SP29"/>
<accession>A0A016SP29</accession>
<dbReference type="Proteomes" id="UP000024635">
    <property type="component" value="Unassembled WGS sequence"/>
</dbReference>
<dbReference type="InterPro" id="IPR014044">
    <property type="entry name" value="CAP_dom"/>
</dbReference>
<dbReference type="OrthoDB" id="414826at2759"/>
<comment type="caution">
    <text evidence="2">The sequence shown here is derived from an EMBL/GenBank/DDBJ whole genome shotgun (WGS) entry which is preliminary data.</text>
</comment>
<evidence type="ECO:0000313" key="2">
    <source>
        <dbReference type="EMBL" id="EYB92380.1"/>
    </source>
</evidence>
<dbReference type="SUPFAM" id="SSF55797">
    <property type="entry name" value="PR-1-like"/>
    <property type="match status" value="1"/>
</dbReference>
<organism evidence="2 3">
    <name type="scientific">Ancylostoma ceylanicum</name>
    <dbReference type="NCBI Taxonomy" id="53326"/>
    <lineage>
        <taxon>Eukaryota</taxon>
        <taxon>Metazoa</taxon>
        <taxon>Ecdysozoa</taxon>
        <taxon>Nematoda</taxon>
        <taxon>Chromadorea</taxon>
        <taxon>Rhabditida</taxon>
        <taxon>Rhabditina</taxon>
        <taxon>Rhabditomorpha</taxon>
        <taxon>Strongyloidea</taxon>
        <taxon>Ancylostomatidae</taxon>
        <taxon>Ancylostomatinae</taxon>
        <taxon>Ancylostoma</taxon>
    </lineage>
</organism>
<dbReference type="AlphaFoldDB" id="A0A016SP29"/>
<feature type="domain" description="SCP" evidence="1">
    <location>
        <begin position="89"/>
        <end position="240"/>
    </location>
</feature>
<evidence type="ECO:0000313" key="3">
    <source>
        <dbReference type="Proteomes" id="UP000024635"/>
    </source>
</evidence>
<dbReference type="Pfam" id="PF00188">
    <property type="entry name" value="CAP"/>
    <property type="match status" value="1"/>
</dbReference>
<dbReference type="CDD" id="cd05380">
    <property type="entry name" value="CAP_euk"/>
    <property type="match status" value="1"/>
</dbReference>
<gene>
    <name evidence="2" type="primary">Acey_s0194.g1415</name>
    <name evidence="2" type="synonym">ASP-s0194.g1415</name>
    <name evidence="2" type="ORF">Y032_0194g1415</name>
</gene>
<dbReference type="InterPro" id="IPR035940">
    <property type="entry name" value="CAP_sf"/>
</dbReference>
<dbReference type="EMBL" id="JARK01001530">
    <property type="protein sequence ID" value="EYB92380.1"/>
    <property type="molecule type" value="Genomic_DNA"/>
</dbReference>
<protein>
    <recommendedName>
        <fullName evidence="1">SCP domain-containing protein</fullName>
    </recommendedName>
</protein>
<evidence type="ECO:0000259" key="1">
    <source>
        <dbReference type="SMART" id="SM00198"/>
    </source>
</evidence>